<comment type="caution">
    <text evidence="2">The sequence shown here is derived from an EMBL/GenBank/DDBJ whole genome shotgun (WGS) entry which is preliminary data.</text>
</comment>
<keyword evidence="3" id="KW-1185">Reference proteome</keyword>
<reference evidence="2 3" key="1">
    <citation type="submission" date="2018-03" db="EMBL/GenBank/DDBJ databases">
        <title>Aquarubrobacter algicola gen. nov., sp. nov., a novel actinobacterium isolated from shallow eutrophic lake during the end of cyanobacterial harmful algal blooms.</title>
        <authorList>
            <person name="Chun S.J."/>
        </authorList>
    </citation>
    <scope>NUCLEOTIDE SEQUENCE [LARGE SCALE GENOMIC DNA]</scope>
    <source>
        <strain evidence="2 3">Seoho-28</strain>
    </source>
</reference>
<dbReference type="OrthoDB" id="3928741at2"/>
<dbReference type="InterPro" id="IPR003018">
    <property type="entry name" value="GAF"/>
</dbReference>
<gene>
    <name evidence="2" type="ORF">C7Y72_08465</name>
</gene>
<protein>
    <submittedName>
        <fullName evidence="2">Transcriptional regulator</fullName>
    </submittedName>
</protein>
<dbReference type="Proteomes" id="UP000240739">
    <property type="component" value="Unassembled WGS sequence"/>
</dbReference>
<organism evidence="2 3">
    <name type="scientific">Paraconexibacter algicola</name>
    <dbReference type="NCBI Taxonomy" id="2133960"/>
    <lineage>
        <taxon>Bacteria</taxon>
        <taxon>Bacillati</taxon>
        <taxon>Actinomycetota</taxon>
        <taxon>Thermoleophilia</taxon>
        <taxon>Solirubrobacterales</taxon>
        <taxon>Paraconexibacteraceae</taxon>
        <taxon>Paraconexibacter</taxon>
    </lineage>
</organism>
<evidence type="ECO:0000313" key="3">
    <source>
        <dbReference type="Proteomes" id="UP000240739"/>
    </source>
</evidence>
<dbReference type="Pfam" id="PF01590">
    <property type="entry name" value="GAF"/>
    <property type="match status" value="1"/>
</dbReference>
<dbReference type="Gene3D" id="3.30.450.40">
    <property type="match status" value="1"/>
</dbReference>
<dbReference type="EMBL" id="PYYB01000001">
    <property type="protein sequence ID" value="PTL59679.1"/>
    <property type="molecule type" value="Genomic_DNA"/>
</dbReference>
<evidence type="ECO:0000259" key="1">
    <source>
        <dbReference type="Pfam" id="PF01590"/>
    </source>
</evidence>
<dbReference type="AlphaFoldDB" id="A0A2T4UKB1"/>
<name>A0A2T4UKB1_9ACTN</name>
<dbReference type="RefSeq" id="WP_107568322.1">
    <property type="nucleotide sequence ID" value="NZ_PYYB01000001.1"/>
</dbReference>
<dbReference type="InterPro" id="IPR029016">
    <property type="entry name" value="GAF-like_dom_sf"/>
</dbReference>
<proteinExistence type="predicted"/>
<accession>A0A2T4UKB1</accession>
<feature type="domain" description="GAF" evidence="1">
    <location>
        <begin position="80"/>
        <end position="203"/>
    </location>
</feature>
<sequence>MDPRRWADLLRRAHEATFARGRAPSIVRDVVADSWERCTTSGLTPDAPAAPLMVEPDDARSRWEEHPLSRTADLLRGVLAGLLHDARHILVVSDADGTLLWSEGHPEVLRASEAIQFSPGYSWAEDHAGTNAVGTALAAGRPVQIFSAEHFRSAVHAFQCSGAPIRDPDSGEILGVIDVTGSYRTGHPHNLALVQTAARLAEERLRSEMLERHTRILGLFAEHASRHGGPAAALAPSGRVLAATHDAWRDQRFEVAGGTGRIVLPDGSTGTLHDLGEGLLLTAPQDARAARSRVAVTVFGKPFVTLRAPDGEHRLSGRHGEIVALLALNPDGLSSADLAEMLYGDRTREVTVRAEMHRLRDVLGAGLATRPYRLEHVDSDVAAVLADLQEGQVARARSRVRGPLLPGSSAPAIVAARQALTAALADPVL</sequence>
<evidence type="ECO:0000313" key="2">
    <source>
        <dbReference type="EMBL" id="PTL59679.1"/>
    </source>
</evidence>